<keyword evidence="2" id="KW-1185">Reference proteome</keyword>
<gene>
    <name evidence="1" type="ORF">L6452_39209</name>
</gene>
<organism evidence="1 2">
    <name type="scientific">Arctium lappa</name>
    <name type="common">Greater burdock</name>
    <name type="synonym">Lappa major</name>
    <dbReference type="NCBI Taxonomy" id="4217"/>
    <lineage>
        <taxon>Eukaryota</taxon>
        <taxon>Viridiplantae</taxon>
        <taxon>Streptophyta</taxon>
        <taxon>Embryophyta</taxon>
        <taxon>Tracheophyta</taxon>
        <taxon>Spermatophyta</taxon>
        <taxon>Magnoliopsida</taxon>
        <taxon>eudicotyledons</taxon>
        <taxon>Gunneridae</taxon>
        <taxon>Pentapetalae</taxon>
        <taxon>asterids</taxon>
        <taxon>campanulids</taxon>
        <taxon>Asterales</taxon>
        <taxon>Asteraceae</taxon>
        <taxon>Carduoideae</taxon>
        <taxon>Cardueae</taxon>
        <taxon>Arctiinae</taxon>
        <taxon>Arctium</taxon>
    </lineage>
</organism>
<protein>
    <submittedName>
        <fullName evidence="1">Uncharacterized protein</fullName>
    </submittedName>
</protein>
<evidence type="ECO:0000313" key="1">
    <source>
        <dbReference type="EMBL" id="KAI3673097.1"/>
    </source>
</evidence>
<reference evidence="1 2" key="2">
    <citation type="journal article" date="2022" name="Mol. Ecol. Resour.">
        <title>The genomes of chicory, endive, great burdock and yacon provide insights into Asteraceae paleo-polyploidization history and plant inulin production.</title>
        <authorList>
            <person name="Fan W."/>
            <person name="Wang S."/>
            <person name="Wang H."/>
            <person name="Wang A."/>
            <person name="Jiang F."/>
            <person name="Liu H."/>
            <person name="Zhao H."/>
            <person name="Xu D."/>
            <person name="Zhang Y."/>
        </authorList>
    </citation>
    <scope>NUCLEOTIDE SEQUENCE [LARGE SCALE GENOMIC DNA]</scope>
    <source>
        <strain evidence="2">cv. Niubang</strain>
    </source>
</reference>
<sequence>MYQKAILATAVGFVLSIFGPIDEWSHFGSTFIVIAYCFFTCPTLQIDDSSSQKTSKDDGIRLVRRNVELASTKFELVLMKDEMAVLRQMVSGLPLTGSEGKSSLHKKMNIGLMIGSAQHMLGLPQQLATWDSMYS</sequence>
<dbReference type="EMBL" id="CM042061">
    <property type="protein sequence ID" value="KAI3673097.1"/>
    <property type="molecule type" value="Genomic_DNA"/>
</dbReference>
<comment type="caution">
    <text evidence="1">The sequence shown here is derived from an EMBL/GenBank/DDBJ whole genome shotgun (WGS) entry which is preliminary data.</text>
</comment>
<reference evidence="2" key="1">
    <citation type="journal article" date="2022" name="Mol. Ecol. Resour.">
        <title>The genomes of chicory, endive, great burdock and yacon provide insights into Asteraceae palaeo-polyploidization history and plant inulin production.</title>
        <authorList>
            <person name="Fan W."/>
            <person name="Wang S."/>
            <person name="Wang H."/>
            <person name="Wang A."/>
            <person name="Jiang F."/>
            <person name="Liu H."/>
            <person name="Zhao H."/>
            <person name="Xu D."/>
            <person name="Zhang Y."/>
        </authorList>
    </citation>
    <scope>NUCLEOTIDE SEQUENCE [LARGE SCALE GENOMIC DNA]</scope>
    <source>
        <strain evidence="2">cv. Niubang</strain>
    </source>
</reference>
<proteinExistence type="predicted"/>
<dbReference type="Proteomes" id="UP001055879">
    <property type="component" value="Linkage Group LG15"/>
</dbReference>
<evidence type="ECO:0000313" key="2">
    <source>
        <dbReference type="Proteomes" id="UP001055879"/>
    </source>
</evidence>
<name>A0ACB8XTC9_ARCLA</name>
<accession>A0ACB8XTC9</accession>